<dbReference type="InterPro" id="IPR014044">
    <property type="entry name" value="CAP_dom"/>
</dbReference>
<evidence type="ECO:0000256" key="2">
    <source>
        <dbReference type="SAM" id="MobiDB-lite"/>
    </source>
</evidence>
<dbReference type="Proteomes" id="UP001608902">
    <property type="component" value="Unassembled WGS sequence"/>
</dbReference>
<keyword evidence="5" id="KW-1185">Reference proteome</keyword>
<proteinExistence type="predicted"/>
<evidence type="ECO:0000256" key="1">
    <source>
        <dbReference type="PROSITE-ProRule" id="PRU01005"/>
    </source>
</evidence>
<feature type="region of interest" description="Disordered" evidence="2">
    <location>
        <begin position="12"/>
        <end position="33"/>
    </location>
</feature>
<dbReference type="AlphaFoldDB" id="A0ABD6EZQ6"/>
<evidence type="ECO:0000313" key="5">
    <source>
        <dbReference type="Proteomes" id="UP001608902"/>
    </source>
</evidence>
<dbReference type="Gene3D" id="3.40.33.10">
    <property type="entry name" value="CAP"/>
    <property type="match status" value="1"/>
</dbReference>
<comment type="caution">
    <text evidence="4">The sequence shown here is derived from an EMBL/GenBank/DDBJ whole genome shotgun (WGS) entry which is preliminary data.</text>
</comment>
<accession>A0ABD6EZQ6</accession>
<protein>
    <recommendedName>
        <fullName evidence="3">ShKT domain-containing protein</fullName>
    </recommendedName>
</protein>
<dbReference type="InterPro" id="IPR001283">
    <property type="entry name" value="CRISP-related"/>
</dbReference>
<dbReference type="PRINTS" id="PR00837">
    <property type="entry name" value="V5TPXLIKE"/>
</dbReference>
<dbReference type="Pfam" id="PF00188">
    <property type="entry name" value="CAP"/>
    <property type="match status" value="1"/>
</dbReference>
<dbReference type="SMART" id="SM00198">
    <property type="entry name" value="SCP"/>
    <property type="match status" value="1"/>
</dbReference>
<feature type="domain" description="ShKT" evidence="3">
    <location>
        <begin position="1"/>
        <end position="12"/>
    </location>
</feature>
<evidence type="ECO:0000313" key="4">
    <source>
        <dbReference type="EMBL" id="MFH4982192.1"/>
    </source>
</evidence>
<dbReference type="PANTHER" id="PTHR10334">
    <property type="entry name" value="CYSTEINE-RICH SECRETORY PROTEIN-RELATED"/>
    <property type="match status" value="1"/>
</dbReference>
<dbReference type="InterPro" id="IPR035940">
    <property type="entry name" value="CAP_sf"/>
</dbReference>
<dbReference type="SUPFAM" id="SSF55797">
    <property type="entry name" value="PR-1-like"/>
    <property type="match status" value="1"/>
</dbReference>
<comment type="caution">
    <text evidence="1">Lacks conserved residue(s) required for the propagation of feature annotation.</text>
</comment>
<dbReference type="PROSITE" id="PS51670">
    <property type="entry name" value="SHKT"/>
    <property type="match status" value="1"/>
</dbReference>
<dbReference type="EMBL" id="JBGFUD010008681">
    <property type="protein sequence ID" value="MFH4982192.1"/>
    <property type="molecule type" value="Genomic_DNA"/>
</dbReference>
<dbReference type="InterPro" id="IPR002413">
    <property type="entry name" value="V5_allergen-like"/>
</dbReference>
<dbReference type="CDD" id="cd05380">
    <property type="entry name" value="CAP_euk"/>
    <property type="match status" value="1"/>
</dbReference>
<reference evidence="4 5" key="1">
    <citation type="submission" date="2024-08" db="EMBL/GenBank/DDBJ databases">
        <title>Gnathostoma spinigerum genome.</title>
        <authorList>
            <person name="Gonzalez-Bertolin B."/>
            <person name="Monzon S."/>
            <person name="Zaballos A."/>
            <person name="Jimenez P."/>
            <person name="Dekumyoy P."/>
            <person name="Varona S."/>
            <person name="Cuesta I."/>
            <person name="Sumanam S."/>
            <person name="Adisakwattana P."/>
            <person name="Gasser R.B."/>
            <person name="Hernandez-Gonzalez A."/>
            <person name="Young N.D."/>
            <person name="Perteguer M.J."/>
        </authorList>
    </citation>
    <scope>NUCLEOTIDE SEQUENCE [LARGE SCALE GENOMIC DNA]</scope>
    <source>
        <strain evidence="4">AL3</strain>
        <tissue evidence="4">Liver</tissue>
    </source>
</reference>
<name>A0ABD6EZQ6_9BILA</name>
<dbReference type="InterPro" id="IPR003582">
    <property type="entry name" value="ShKT_dom"/>
</dbReference>
<sequence>MLANCKKSCNQCGGGSDRINPRKPDVGGGDLPDVGDINCGGSMTNEIRTLLVNGHNKRRSDMAQGRMVTLKTKAVSSGSNVQAFTWDCELERTAREWAQGCSIGHSYSDDRGENLYWQMRPSPFDAKQNAERAMIAWWDGENDEQGFGDPPYTNWYYISNKNRHLIQMAWAESNKMGCFVKTDCPSMTYIVCQYKVRGNWKDEAVMKVGPPCSECPSGTKCHQKSGLCVSA</sequence>
<gene>
    <name evidence="4" type="ORF">AB6A40_008901</name>
</gene>
<dbReference type="PRINTS" id="PR00838">
    <property type="entry name" value="V5ALLERGEN"/>
</dbReference>
<organism evidence="4 5">
    <name type="scientific">Gnathostoma spinigerum</name>
    <dbReference type="NCBI Taxonomy" id="75299"/>
    <lineage>
        <taxon>Eukaryota</taxon>
        <taxon>Metazoa</taxon>
        <taxon>Ecdysozoa</taxon>
        <taxon>Nematoda</taxon>
        <taxon>Chromadorea</taxon>
        <taxon>Rhabditida</taxon>
        <taxon>Spirurina</taxon>
        <taxon>Gnathostomatomorpha</taxon>
        <taxon>Gnathostomatoidea</taxon>
        <taxon>Gnathostomatidae</taxon>
        <taxon>Gnathostoma</taxon>
    </lineage>
</organism>
<evidence type="ECO:0000259" key="3">
    <source>
        <dbReference type="PROSITE" id="PS51670"/>
    </source>
</evidence>